<evidence type="ECO:0000313" key="3">
    <source>
        <dbReference type="Proteomes" id="UP000250088"/>
    </source>
</evidence>
<organism evidence="2 3">
    <name type="scientific">Natrarchaeobaculum aegyptiacum</name>
    <dbReference type="NCBI Taxonomy" id="745377"/>
    <lineage>
        <taxon>Archaea</taxon>
        <taxon>Methanobacteriati</taxon>
        <taxon>Methanobacteriota</taxon>
        <taxon>Stenosarchaea group</taxon>
        <taxon>Halobacteria</taxon>
        <taxon>Halobacteriales</taxon>
        <taxon>Natrialbaceae</taxon>
        <taxon>Natrarchaeobaculum</taxon>
    </lineage>
</organism>
<feature type="transmembrane region" description="Helical" evidence="1">
    <location>
        <begin position="175"/>
        <end position="197"/>
    </location>
</feature>
<sequence length="444" mass="45785">MRYVEVLIPAGSEESVFEVLEEEEIRYVVSESVSDEEYAAAVRFPLPSDAVERVLDRLREVGIGTDASAVVIDAEAIVSEQTDYPRSRSARGAIGGDRISRQELQAKAAGLTPTFPVYATMTLVSAIVATAGLLLDSPAVVVGSMVIAPLIGPALATSVGTVVDDPALQSTGLVYQISGITIAILGAICLASITRLVGLEPAGIDIVAVAELEERVAPNLLALLIALGAGVAGVLSLTRELSEAIVGVMIAAALIPPAAAVGIAVSWGIYGAAVGAMVLVLVNTLSINFAALVTLWAAEYRPANLFAVTTARKQTIAMATLTGLLMVALLVPLVGATLVELEAAQLESDVETDVDAVLADPAFDGVETTAVSVELGDDYPIRSLDQLVIVLSGPEQGPDPALVERLVAAADRHVDEPMTVTVEFVAADHTEIGGEVAAPSHGGT</sequence>
<dbReference type="Pfam" id="PF04087">
    <property type="entry name" value="DUF389"/>
    <property type="match status" value="1"/>
</dbReference>
<feature type="transmembrane region" description="Helical" evidence="1">
    <location>
        <begin position="217"/>
        <end position="237"/>
    </location>
</feature>
<reference evidence="3" key="1">
    <citation type="submission" date="2017-02" db="EMBL/GenBank/DDBJ databases">
        <title>Natronthermophilus aegyptiacus gen. nov.,sp. nov., an aerobic, extremely halophilic alkalithermophilic archaeon isolated from the athalassohaline Wadi An Natrun, Egypt.</title>
        <authorList>
            <person name="Zhao B."/>
        </authorList>
    </citation>
    <scope>NUCLEOTIDE SEQUENCE [LARGE SCALE GENOMIC DNA]</scope>
    <source>
        <strain evidence="3">JW/NM-HA 15</strain>
    </source>
</reference>
<protein>
    <submittedName>
        <fullName evidence="2">TIGR00341 family protein</fullName>
    </submittedName>
</protein>
<dbReference type="AlphaFoldDB" id="A0A2Z2I015"/>
<dbReference type="KEGG" id="naj:B1756_04635"/>
<gene>
    <name evidence="2" type="ORF">B1756_04635</name>
</gene>
<dbReference type="InterPro" id="IPR005240">
    <property type="entry name" value="DUF389"/>
</dbReference>
<dbReference type="PANTHER" id="PTHR20992">
    <property type="entry name" value="AT15442P-RELATED"/>
    <property type="match status" value="1"/>
</dbReference>
<dbReference type="OrthoDB" id="205860at2157"/>
<name>A0A2Z2I015_9EURY</name>
<feature type="transmembrane region" description="Helical" evidence="1">
    <location>
        <begin position="141"/>
        <end position="163"/>
    </location>
</feature>
<dbReference type="NCBIfam" id="TIGR00341">
    <property type="entry name" value="TIGR00341 family protein"/>
    <property type="match status" value="1"/>
</dbReference>
<evidence type="ECO:0000313" key="2">
    <source>
        <dbReference type="EMBL" id="ARS91677.1"/>
    </source>
</evidence>
<dbReference type="EMBL" id="CP019893">
    <property type="protein sequence ID" value="ARS91677.1"/>
    <property type="molecule type" value="Genomic_DNA"/>
</dbReference>
<dbReference type="GeneID" id="32893338"/>
<keyword evidence="1" id="KW-1133">Transmembrane helix</keyword>
<feature type="transmembrane region" description="Helical" evidence="1">
    <location>
        <begin position="319"/>
        <end position="339"/>
    </location>
</feature>
<keyword evidence="1" id="KW-0472">Membrane</keyword>
<accession>A0A2Z2I015</accession>
<keyword evidence="1" id="KW-0812">Transmembrane</keyword>
<dbReference type="Proteomes" id="UP000250088">
    <property type="component" value="Chromosome"/>
</dbReference>
<dbReference type="PANTHER" id="PTHR20992:SF9">
    <property type="entry name" value="AT15442P-RELATED"/>
    <property type="match status" value="1"/>
</dbReference>
<feature type="transmembrane region" description="Helical" evidence="1">
    <location>
        <begin position="276"/>
        <end position="298"/>
    </location>
</feature>
<feature type="transmembrane region" description="Helical" evidence="1">
    <location>
        <begin position="244"/>
        <end position="270"/>
    </location>
</feature>
<evidence type="ECO:0000256" key="1">
    <source>
        <dbReference type="SAM" id="Phobius"/>
    </source>
</evidence>
<feature type="transmembrane region" description="Helical" evidence="1">
    <location>
        <begin position="115"/>
        <end position="135"/>
    </location>
</feature>
<proteinExistence type="predicted"/>
<keyword evidence="3" id="KW-1185">Reference proteome</keyword>
<dbReference type="RefSeq" id="WP_086890042.1">
    <property type="nucleotide sequence ID" value="NZ_CP019893.1"/>
</dbReference>